<dbReference type="EMBL" id="LR134117">
    <property type="protein sequence ID" value="VDZ51547.1"/>
    <property type="molecule type" value="Genomic_DNA"/>
</dbReference>
<dbReference type="AlphaFoldDB" id="A0A447KKR1"/>
<protein>
    <submittedName>
        <fullName evidence="1">Uncharacterized protein</fullName>
    </submittedName>
</protein>
<evidence type="ECO:0000313" key="2">
    <source>
        <dbReference type="Proteomes" id="UP000281391"/>
    </source>
</evidence>
<accession>A0A447KKR1</accession>
<name>A0A447KKR1_SEROD</name>
<proteinExistence type="predicted"/>
<dbReference type="Proteomes" id="UP000281391">
    <property type="component" value="Chromosome"/>
</dbReference>
<reference evidence="1 2" key="1">
    <citation type="submission" date="2018-12" db="EMBL/GenBank/DDBJ databases">
        <authorList>
            <consortium name="Pathogen Informatics"/>
        </authorList>
    </citation>
    <scope>NUCLEOTIDE SEQUENCE [LARGE SCALE GENOMIC DNA]</scope>
    <source>
        <strain evidence="1 2">NCTC11214</strain>
    </source>
</reference>
<evidence type="ECO:0000313" key="1">
    <source>
        <dbReference type="EMBL" id="VDZ51547.1"/>
    </source>
</evidence>
<dbReference type="KEGG" id="sof:NCTC11214_00255"/>
<organism evidence="1 2">
    <name type="scientific">Serratia odorifera</name>
    <dbReference type="NCBI Taxonomy" id="618"/>
    <lineage>
        <taxon>Bacteria</taxon>
        <taxon>Pseudomonadati</taxon>
        <taxon>Pseudomonadota</taxon>
        <taxon>Gammaproteobacteria</taxon>
        <taxon>Enterobacterales</taxon>
        <taxon>Yersiniaceae</taxon>
        <taxon>Serratia</taxon>
    </lineage>
</organism>
<sequence>MNSVRNLAGIPQLRCRAVAGGRSPAAFSYELNVQGRWFAINHSYAAWVVGNGRFLAGGHHG</sequence>
<gene>
    <name evidence="1" type="ORF">NCTC11214_00255</name>
</gene>